<dbReference type="Proteomes" id="UP001527181">
    <property type="component" value="Unassembled WGS sequence"/>
</dbReference>
<dbReference type="EMBL" id="JAMDNP010000096">
    <property type="protein sequence ID" value="MCY9764634.1"/>
    <property type="molecule type" value="Genomic_DNA"/>
</dbReference>
<accession>A0ABT4H7N1</accession>
<reference evidence="1 2" key="1">
    <citation type="submission" date="2022-05" db="EMBL/GenBank/DDBJ databases">
        <title>Genome Sequencing of Bee-Associated Microbes.</title>
        <authorList>
            <person name="Dunlap C."/>
        </authorList>
    </citation>
    <scope>NUCLEOTIDE SEQUENCE [LARGE SCALE GENOMIC DNA]</scope>
    <source>
        <strain evidence="1 2">NRRL B-04010</strain>
    </source>
</reference>
<gene>
    <name evidence="1" type="ORF">M5X12_29500</name>
</gene>
<comment type="caution">
    <text evidence="1">The sequence shown here is derived from an EMBL/GenBank/DDBJ whole genome shotgun (WGS) entry which is preliminary data.</text>
</comment>
<name>A0ABT4H7N1_PAEAL</name>
<proteinExistence type="predicted"/>
<evidence type="ECO:0000313" key="1">
    <source>
        <dbReference type="EMBL" id="MCY9764634.1"/>
    </source>
</evidence>
<evidence type="ECO:0000313" key="2">
    <source>
        <dbReference type="Proteomes" id="UP001527181"/>
    </source>
</evidence>
<organism evidence="1 2">
    <name type="scientific">Paenibacillus alvei</name>
    <name type="common">Bacillus alvei</name>
    <dbReference type="NCBI Taxonomy" id="44250"/>
    <lineage>
        <taxon>Bacteria</taxon>
        <taxon>Bacillati</taxon>
        <taxon>Bacillota</taxon>
        <taxon>Bacilli</taxon>
        <taxon>Bacillales</taxon>
        <taxon>Paenibacillaceae</taxon>
        <taxon>Paenibacillus</taxon>
    </lineage>
</organism>
<sequence>MTLDQRIVGLFQRVQLPGSLQPPCAWNIVQRTVWFQLIEEPEPLLGIRCRHMHASFHRLNRRTFLPFSPLS</sequence>
<protein>
    <submittedName>
        <fullName evidence="1">Uncharacterized protein</fullName>
    </submittedName>
</protein>
<keyword evidence="2" id="KW-1185">Reference proteome</keyword>
<dbReference type="RefSeq" id="WP_268641220.1">
    <property type="nucleotide sequence ID" value="NZ_JAMDNP010000096.1"/>
</dbReference>